<proteinExistence type="predicted"/>
<dbReference type="PANTHER" id="PTHR42831:SF1">
    <property type="entry name" value="FE-S PROTEIN MATURATION AUXILIARY FACTOR YITW"/>
    <property type="match status" value="1"/>
</dbReference>
<dbReference type="Gene3D" id="3.30.300.130">
    <property type="entry name" value="Fe-S cluster assembly (FSCA)"/>
    <property type="match status" value="1"/>
</dbReference>
<organism evidence="2">
    <name type="scientific">marine metagenome</name>
    <dbReference type="NCBI Taxonomy" id="408172"/>
    <lineage>
        <taxon>unclassified sequences</taxon>
        <taxon>metagenomes</taxon>
        <taxon>ecological metagenomes</taxon>
    </lineage>
</organism>
<sequence>MVPSGDEVKLLAGNLVRVTQALGGNYTILVNGNMVQITAENSDALGFETDIKKESQEQVAFSEQLVWDQLKTCYDPEIPVNIVELGLIYDLNIADDNEGKIVGIKMTLTAPGCGMGPVIADEVDRKVRGIDGVDDVRVELVWEPMWNRNMMSEEAQLELGML</sequence>
<protein>
    <recommendedName>
        <fullName evidence="1">MIP18 family-like domain-containing protein</fullName>
    </recommendedName>
</protein>
<dbReference type="SUPFAM" id="SSF117916">
    <property type="entry name" value="Fe-S cluster assembly (FSCA) domain-like"/>
    <property type="match status" value="1"/>
</dbReference>
<dbReference type="InterPro" id="IPR052339">
    <property type="entry name" value="Fe-S_Maturation_MIP18"/>
</dbReference>
<gene>
    <name evidence="2" type="ORF">METZ01_LOCUS202858</name>
</gene>
<accession>A0A382EIW8</accession>
<reference evidence="2" key="1">
    <citation type="submission" date="2018-05" db="EMBL/GenBank/DDBJ databases">
        <authorList>
            <person name="Lanie J.A."/>
            <person name="Ng W.-L."/>
            <person name="Kazmierczak K.M."/>
            <person name="Andrzejewski T.M."/>
            <person name="Davidsen T.M."/>
            <person name="Wayne K.J."/>
            <person name="Tettelin H."/>
            <person name="Glass J.I."/>
            <person name="Rusch D."/>
            <person name="Podicherti R."/>
            <person name="Tsui H.-C.T."/>
            <person name="Winkler M.E."/>
        </authorList>
    </citation>
    <scope>NUCLEOTIDE SEQUENCE</scope>
</reference>
<dbReference type="EMBL" id="UINC01044480">
    <property type="protein sequence ID" value="SVB50004.1"/>
    <property type="molecule type" value="Genomic_DNA"/>
</dbReference>
<dbReference type="InterPro" id="IPR034904">
    <property type="entry name" value="FSCA_dom_sf"/>
</dbReference>
<dbReference type="NCBIfam" id="TIGR03406">
    <property type="entry name" value="FeS_long_SufT"/>
    <property type="match status" value="1"/>
</dbReference>
<name>A0A382EIW8_9ZZZZ</name>
<dbReference type="InterPro" id="IPR002744">
    <property type="entry name" value="MIP18-like"/>
</dbReference>
<dbReference type="PANTHER" id="PTHR42831">
    <property type="entry name" value="FE-S PROTEIN MATURATION AUXILIARY FACTOR YITW"/>
    <property type="match status" value="1"/>
</dbReference>
<dbReference type="InterPro" id="IPR017776">
    <property type="entry name" value="FeS_assembly_SufT_put"/>
</dbReference>
<dbReference type="AlphaFoldDB" id="A0A382EIW8"/>
<evidence type="ECO:0000313" key="2">
    <source>
        <dbReference type="EMBL" id="SVB50004.1"/>
    </source>
</evidence>
<dbReference type="Pfam" id="PF01883">
    <property type="entry name" value="FeS_assembly_P"/>
    <property type="match status" value="1"/>
</dbReference>
<evidence type="ECO:0000259" key="1">
    <source>
        <dbReference type="Pfam" id="PF01883"/>
    </source>
</evidence>
<feature type="domain" description="MIP18 family-like" evidence="1">
    <location>
        <begin position="64"/>
        <end position="139"/>
    </location>
</feature>